<dbReference type="InterPro" id="IPR000536">
    <property type="entry name" value="Nucl_hrmn_rcpt_lig-bd"/>
</dbReference>
<keyword evidence="4 9" id="KW-0805">Transcription regulation</keyword>
<dbReference type="Pfam" id="PF00105">
    <property type="entry name" value="zf-C4"/>
    <property type="match status" value="1"/>
</dbReference>
<sequence>MATIEEIAHQIIEQQMGELLTDNSSPDQGPNKVFDLCVVCGDKASGRHYGAVTCEGCKGFFKRSIRKNLVYSCRGSKDCIINKHHRNRCQYCRLQRCIAFGMKQDSVQCERKPIEVSREKSSNCAASTEKIYIRKDLRSPLAATPTFVTDSETARSAGLLDSGMFVNIHQSGIKTESTVLMTPDKAESCQGDLSTLASVVTSLANLGKTKDLSQNDNEMSMIESLNNGDTSVCEFRQETQTNGDVSRAFDTLAKALNPGESTTCQSSVEGMEGSVHLIAGDSSINYIEKEGPLLSDSHVAFRLTMPSPMPEYLNVHYIGESASRLLFLSMHWALSIPSFQALGQENSISLVKAYWNELFTLGLAQCWQVMNVATILATFVNCLHSSLQQERRKLLMEHIFKLQEFCNSMVKLCIDGYEYAYLKAIVLFSPDHPGLENMEQIEKFQEKAYVEFQDYITKTYPDDTYRLSRLLLRLPALRLMNATITEELFFKGLIGNNTEDTKLNSLFPGHLEILTLKSNQKTKKASDLSPSLLTCIITS</sequence>
<feature type="domain" description="NR LBD" evidence="11">
    <location>
        <begin position="273"/>
        <end position="510"/>
    </location>
</feature>
<evidence type="ECO:0000256" key="1">
    <source>
        <dbReference type="ARBA" id="ARBA00022723"/>
    </source>
</evidence>
<proteinExistence type="inferred from homology"/>
<protein>
    <submittedName>
        <fullName evidence="13">Nuclear receptor subfamily 2 group C member 1 isoform X4</fullName>
    </submittedName>
</protein>
<dbReference type="GeneID" id="103547290"/>
<evidence type="ECO:0000256" key="7">
    <source>
        <dbReference type="ARBA" id="ARBA00023170"/>
    </source>
</evidence>
<evidence type="ECO:0000256" key="8">
    <source>
        <dbReference type="ARBA" id="ARBA00023242"/>
    </source>
</evidence>
<dbReference type="SMART" id="SM00430">
    <property type="entry name" value="HOLI"/>
    <property type="match status" value="1"/>
</dbReference>
<comment type="subcellular location">
    <subcellularLocation>
        <location evidence="9">Nucleus</location>
    </subcellularLocation>
</comment>
<evidence type="ECO:0000256" key="3">
    <source>
        <dbReference type="ARBA" id="ARBA00022833"/>
    </source>
</evidence>
<dbReference type="PRINTS" id="PR00047">
    <property type="entry name" value="STROIDFINGER"/>
</dbReference>
<dbReference type="InterPro" id="IPR035500">
    <property type="entry name" value="NHR-like_dom_sf"/>
</dbReference>
<keyword evidence="8 9" id="KW-0539">Nucleus</keyword>
<dbReference type="SUPFAM" id="SSF57716">
    <property type="entry name" value="Glucocorticoid receptor-like (DNA-binding domain)"/>
    <property type="match status" value="1"/>
</dbReference>
<evidence type="ECO:0000259" key="11">
    <source>
        <dbReference type="PROSITE" id="PS51843"/>
    </source>
</evidence>
<dbReference type="SUPFAM" id="SSF48508">
    <property type="entry name" value="Nuclear receptor ligand-binding domain"/>
    <property type="match status" value="1"/>
</dbReference>
<dbReference type="InterPro" id="IPR001723">
    <property type="entry name" value="Nuclear_hrmn_rcpt"/>
</dbReference>
<dbReference type="InterPro" id="IPR048245">
    <property type="entry name" value="NR2C1/2-like_DBD"/>
</dbReference>
<keyword evidence="1 9" id="KW-0479">Metal-binding</keyword>
<keyword evidence="6 9" id="KW-0804">Transcription</keyword>
<feature type="domain" description="Nuclear receptor" evidence="10">
    <location>
        <begin position="34"/>
        <end position="109"/>
    </location>
</feature>
<reference evidence="13" key="1">
    <citation type="submission" date="2025-08" db="UniProtKB">
        <authorList>
            <consortium name="RefSeq"/>
        </authorList>
    </citation>
    <scope>IDENTIFICATION</scope>
    <source>
        <tissue evidence="13">Blood</tissue>
    </source>
</reference>
<dbReference type="CDD" id="cd06967">
    <property type="entry name" value="NR_DBD_TR2_like"/>
    <property type="match status" value="1"/>
</dbReference>
<evidence type="ECO:0000256" key="2">
    <source>
        <dbReference type="ARBA" id="ARBA00022771"/>
    </source>
</evidence>
<dbReference type="InterPro" id="IPR001628">
    <property type="entry name" value="Znf_hrmn_rcpt"/>
</dbReference>
<dbReference type="RefSeq" id="XP_070455630.1">
    <property type="nucleotide sequence ID" value="XM_070599529.1"/>
</dbReference>
<dbReference type="Gene3D" id="1.10.565.10">
    <property type="entry name" value="Retinoid X Receptor"/>
    <property type="match status" value="1"/>
</dbReference>
<evidence type="ECO:0000256" key="6">
    <source>
        <dbReference type="ARBA" id="ARBA00023163"/>
    </source>
</evidence>
<evidence type="ECO:0000313" key="12">
    <source>
        <dbReference type="Proteomes" id="UP001652662"/>
    </source>
</evidence>
<gene>
    <name evidence="13" type="primary">NR2C1</name>
</gene>
<evidence type="ECO:0000256" key="4">
    <source>
        <dbReference type="ARBA" id="ARBA00023015"/>
    </source>
</evidence>
<dbReference type="PROSITE" id="PS00031">
    <property type="entry name" value="NUCLEAR_REC_DBD_1"/>
    <property type="match status" value="1"/>
</dbReference>
<dbReference type="SMART" id="SM00399">
    <property type="entry name" value="ZnF_C4"/>
    <property type="match status" value="1"/>
</dbReference>
<dbReference type="Proteomes" id="UP001652662">
    <property type="component" value="Chromosome 29"/>
</dbReference>
<keyword evidence="12" id="KW-1185">Reference proteome</keyword>
<name>A0ABM4MSH4_EQUPR</name>
<keyword evidence="7 9" id="KW-0675">Receptor</keyword>
<keyword evidence="3 9" id="KW-0862">Zinc</keyword>
<dbReference type="InterPro" id="IPR050274">
    <property type="entry name" value="Nuclear_hormone_rcpt_NR2"/>
</dbReference>
<comment type="similarity">
    <text evidence="9">Belongs to the nuclear hormone receptor family.</text>
</comment>
<keyword evidence="5 9" id="KW-0238">DNA-binding</keyword>
<keyword evidence="2 9" id="KW-0863">Zinc-finger</keyword>
<organism evidence="12 13">
    <name type="scientific">Equus przewalskii</name>
    <name type="common">Przewalski's horse</name>
    <name type="synonym">Equus caballus przewalskii</name>
    <dbReference type="NCBI Taxonomy" id="9798"/>
    <lineage>
        <taxon>Eukaryota</taxon>
        <taxon>Metazoa</taxon>
        <taxon>Chordata</taxon>
        <taxon>Craniata</taxon>
        <taxon>Vertebrata</taxon>
        <taxon>Euteleostomi</taxon>
        <taxon>Mammalia</taxon>
        <taxon>Eutheria</taxon>
        <taxon>Laurasiatheria</taxon>
        <taxon>Perissodactyla</taxon>
        <taxon>Equidae</taxon>
        <taxon>Equus</taxon>
    </lineage>
</organism>
<dbReference type="PRINTS" id="PR00398">
    <property type="entry name" value="STRDHORMONER"/>
</dbReference>
<evidence type="ECO:0000259" key="10">
    <source>
        <dbReference type="PROSITE" id="PS51030"/>
    </source>
</evidence>
<dbReference type="PROSITE" id="PS51030">
    <property type="entry name" value="NUCLEAR_REC_DBD_2"/>
    <property type="match status" value="1"/>
</dbReference>
<dbReference type="InterPro" id="IPR013088">
    <property type="entry name" value="Znf_NHR/GATA"/>
</dbReference>
<dbReference type="PROSITE" id="PS51843">
    <property type="entry name" value="NR_LBD"/>
    <property type="match status" value="1"/>
</dbReference>
<dbReference type="Pfam" id="PF00104">
    <property type="entry name" value="Hormone_recep"/>
    <property type="match status" value="1"/>
</dbReference>
<evidence type="ECO:0000256" key="9">
    <source>
        <dbReference type="RuleBase" id="RU004334"/>
    </source>
</evidence>
<evidence type="ECO:0000313" key="13">
    <source>
        <dbReference type="RefSeq" id="XP_070455630.1"/>
    </source>
</evidence>
<dbReference type="Gene3D" id="3.30.50.10">
    <property type="entry name" value="Erythroid Transcription Factor GATA-1, subunit A"/>
    <property type="match status" value="1"/>
</dbReference>
<evidence type="ECO:0000256" key="5">
    <source>
        <dbReference type="ARBA" id="ARBA00023125"/>
    </source>
</evidence>
<accession>A0ABM4MSH4</accession>
<dbReference type="PANTHER" id="PTHR24083">
    <property type="entry name" value="NUCLEAR HORMONE RECEPTOR"/>
    <property type="match status" value="1"/>
</dbReference>